<evidence type="ECO:0000256" key="3">
    <source>
        <dbReference type="ARBA" id="ARBA00022448"/>
    </source>
</evidence>
<dbReference type="InterPro" id="IPR000515">
    <property type="entry name" value="MetI-like"/>
</dbReference>
<evidence type="ECO:0000313" key="10">
    <source>
        <dbReference type="EMBL" id="OAM89130.1"/>
    </source>
</evidence>
<dbReference type="EMBL" id="LRRQ01000104">
    <property type="protein sequence ID" value="OAM89130.1"/>
    <property type="molecule type" value="Genomic_DNA"/>
</dbReference>
<name>A0A178IGK6_9BACT</name>
<dbReference type="GO" id="GO:0055085">
    <property type="term" value="P:transmembrane transport"/>
    <property type="evidence" value="ECO:0007669"/>
    <property type="project" value="InterPro"/>
</dbReference>
<evidence type="ECO:0000313" key="11">
    <source>
        <dbReference type="Proteomes" id="UP000078486"/>
    </source>
</evidence>
<comment type="subcellular location">
    <subcellularLocation>
        <location evidence="1 8">Cell membrane</location>
        <topology evidence="1 8">Multi-pass membrane protein</topology>
    </subcellularLocation>
</comment>
<feature type="domain" description="ABC transmembrane type-1" evidence="9">
    <location>
        <begin position="74"/>
        <end position="262"/>
    </location>
</feature>
<organism evidence="10 11">
    <name type="scientific">Termitidicoccus mucosus</name>
    <dbReference type="NCBI Taxonomy" id="1184151"/>
    <lineage>
        <taxon>Bacteria</taxon>
        <taxon>Pseudomonadati</taxon>
        <taxon>Verrucomicrobiota</taxon>
        <taxon>Opitutia</taxon>
        <taxon>Opitutales</taxon>
        <taxon>Opitutaceae</taxon>
        <taxon>Termitidicoccus</taxon>
    </lineage>
</organism>
<sequence>MHAPAASRRPVSGIKLMNRSLGVWTVLVFAFLYLPIIVLIAYSFNSSRLNLVWEGFTMKWYAALAGHAPIIRALKNTLYIGALATVFSVLIGTAGAWLLYRYRYRFARSIQALICVPMIMPEIVMGISLLIFFTVLKMELGFTTVVISHVTFCFPFVLVAVQARLDGLDPALEEAALDLGATPLQAFWLVIVPCLWPAILSGGLMAFTLSIDELIITFFTRGPTSPTLPTVVFGMVKKGLDPMINALSTVFLVTTIAFVLFSEYLRRLAAAPVNGQPKITSPHRS</sequence>
<dbReference type="InterPro" id="IPR035906">
    <property type="entry name" value="MetI-like_sf"/>
</dbReference>
<reference evidence="10 11" key="1">
    <citation type="submission" date="2016-01" db="EMBL/GenBank/DDBJ databases">
        <title>High potential of lignocellulose degradation of a new Verrucomicrobia species.</title>
        <authorList>
            <person name="Wang Y."/>
            <person name="Shi Y."/>
            <person name="Qiu Z."/>
            <person name="Liu S."/>
            <person name="Yang H."/>
        </authorList>
    </citation>
    <scope>NUCLEOTIDE SEQUENCE [LARGE SCALE GENOMIC DNA]</scope>
    <source>
        <strain evidence="10 11">TSB47</strain>
    </source>
</reference>
<feature type="transmembrane region" description="Helical" evidence="8">
    <location>
        <begin position="112"/>
        <end position="136"/>
    </location>
</feature>
<keyword evidence="7 8" id="KW-0472">Membrane</keyword>
<dbReference type="SUPFAM" id="SSF161098">
    <property type="entry name" value="MetI-like"/>
    <property type="match status" value="1"/>
</dbReference>
<dbReference type="CDD" id="cd06261">
    <property type="entry name" value="TM_PBP2"/>
    <property type="match status" value="1"/>
</dbReference>
<dbReference type="STRING" id="1184151.AW736_14810"/>
<accession>A0A178IGK6</accession>
<feature type="transmembrane region" description="Helical" evidence="8">
    <location>
        <begin position="243"/>
        <end position="261"/>
    </location>
</feature>
<dbReference type="InterPro" id="IPR051789">
    <property type="entry name" value="Bact_Polyamine_Transport"/>
</dbReference>
<dbReference type="OrthoDB" id="9782004at2"/>
<dbReference type="Proteomes" id="UP000078486">
    <property type="component" value="Unassembled WGS sequence"/>
</dbReference>
<evidence type="ECO:0000256" key="1">
    <source>
        <dbReference type="ARBA" id="ARBA00004651"/>
    </source>
</evidence>
<evidence type="ECO:0000256" key="5">
    <source>
        <dbReference type="ARBA" id="ARBA00022692"/>
    </source>
</evidence>
<evidence type="ECO:0000256" key="6">
    <source>
        <dbReference type="ARBA" id="ARBA00022989"/>
    </source>
</evidence>
<comment type="similarity">
    <text evidence="2">Belongs to the binding-protein-dependent transport system permease family. CysTW subfamily.</text>
</comment>
<evidence type="ECO:0000256" key="4">
    <source>
        <dbReference type="ARBA" id="ARBA00022475"/>
    </source>
</evidence>
<dbReference type="RefSeq" id="WP_068770942.1">
    <property type="nucleotide sequence ID" value="NZ_CP109796.1"/>
</dbReference>
<keyword evidence="4" id="KW-1003">Cell membrane</keyword>
<keyword evidence="5 8" id="KW-0812">Transmembrane</keyword>
<dbReference type="AlphaFoldDB" id="A0A178IGK6"/>
<evidence type="ECO:0000256" key="2">
    <source>
        <dbReference type="ARBA" id="ARBA00007069"/>
    </source>
</evidence>
<dbReference type="Gene3D" id="1.10.3720.10">
    <property type="entry name" value="MetI-like"/>
    <property type="match status" value="1"/>
</dbReference>
<feature type="transmembrane region" description="Helical" evidence="8">
    <location>
        <begin position="142"/>
        <end position="165"/>
    </location>
</feature>
<dbReference type="GO" id="GO:0005886">
    <property type="term" value="C:plasma membrane"/>
    <property type="evidence" value="ECO:0007669"/>
    <property type="project" value="UniProtKB-SubCell"/>
</dbReference>
<keyword evidence="3 8" id="KW-0813">Transport</keyword>
<gene>
    <name evidence="10" type="ORF">AW736_14810</name>
</gene>
<feature type="transmembrane region" description="Helical" evidence="8">
    <location>
        <begin position="78"/>
        <end position="100"/>
    </location>
</feature>
<feature type="transmembrane region" description="Helical" evidence="8">
    <location>
        <begin position="186"/>
        <end position="211"/>
    </location>
</feature>
<dbReference type="Pfam" id="PF00528">
    <property type="entry name" value="BPD_transp_1"/>
    <property type="match status" value="1"/>
</dbReference>
<evidence type="ECO:0000256" key="7">
    <source>
        <dbReference type="ARBA" id="ARBA00023136"/>
    </source>
</evidence>
<evidence type="ECO:0000256" key="8">
    <source>
        <dbReference type="RuleBase" id="RU363032"/>
    </source>
</evidence>
<dbReference type="PANTHER" id="PTHR43848:SF2">
    <property type="entry name" value="PUTRESCINE TRANSPORT SYSTEM PERMEASE PROTEIN POTI"/>
    <property type="match status" value="1"/>
</dbReference>
<keyword evidence="6 8" id="KW-1133">Transmembrane helix</keyword>
<protein>
    <submittedName>
        <fullName evidence="10">ABC transporter permease</fullName>
    </submittedName>
</protein>
<proteinExistence type="inferred from homology"/>
<comment type="caution">
    <text evidence="10">The sequence shown here is derived from an EMBL/GenBank/DDBJ whole genome shotgun (WGS) entry which is preliminary data.</text>
</comment>
<feature type="transmembrane region" description="Helical" evidence="8">
    <location>
        <begin position="21"/>
        <end position="44"/>
    </location>
</feature>
<keyword evidence="11" id="KW-1185">Reference proteome</keyword>
<dbReference type="PROSITE" id="PS50928">
    <property type="entry name" value="ABC_TM1"/>
    <property type="match status" value="1"/>
</dbReference>
<evidence type="ECO:0000259" key="9">
    <source>
        <dbReference type="PROSITE" id="PS50928"/>
    </source>
</evidence>
<dbReference type="PANTHER" id="PTHR43848">
    <property type="entry name" value="PUTRESCINE TRANSPORT SYSTEM PERMEASE PROTEIN POTI"/>
    <property type="match status" value="1"/>
</dbReference>